<name>A0ABT0FPQ0_9ACTN</name>
<evidence type="ECO:0000313" key="2">
    <source>
        <dbReference type="Proteomes" id="UP001317259"/>
    </source>
</evidence>
<dbReference type="EMBL" id="JAKRKC020000001">
    <property type="protein sequence ID" value="MCK2214292.1"/>
    <property type="molecule type" value="Genomic_DNA"/>
</dbReference>
<accession>A0ABT0FPQ0</accession>
<proteinExistence type="predicted"/>
<comment type="caution">
    <text evidence="1">The sequence shown here is derived from an EMBL/GenBank/DDBJ whole genome shotgun (WGS) entry which is preliminary data.</text>
</comment>
<evidence type="ECO:0000313" key="1">
    <source>
        <dbReference type="EMBL" id="MCK2214292.1"/>
    </source>
</evidence>
<dbReference type="Proteomes" id="UP001317259">
    <property type="component" value="Unassembled WGS sequence"/>
</dbReference>
<keyword evidence="2" id="KW-1185">Reference proteome</keyword>
<protein>
    <submittedName>
        <fullName evidence="1">Uncharacterized protein</fullName>
    </submittedName>
</protein>
<organism evidence="1 2">
    <name type="scientific">Actinomadura luzonensis</name>
    <dbReference type="NCBI Taxonomy" id="2805427"/>
    <lineage>
        <taxon>Bacteria</taxon>
        <taxon>Bacillati</taxon>
        <taxon>Actinomycetota</taxon>
        <taxon>Actinomycetes</taxon>
        <taxon>Streptosporangiales</taxon>
        <taxon>Thermomonosporaceae</taxon>
        <taxon>Actinomadura</taxon>
    </lineage>
</organism>
<reference evidence="1 2" key="1">
    <citation type="submission" date="2022-04" db="EMBL/GenBank/DDBJ databases">
        <title>Genome draft of Actinomadura sp. ATCC 31491.</title>
        <authorList>
            <person name="Shi X."/>
            <person name="Du Y."/>
        </authorList>
    </citation>
    <scope>NUCLEOTIDE SEQUENCE [LARGE SCALE GENOMIC DNA]</scope>
    <source>
        <strain evidence="1 2">ATCC 31491</strain>
    </source>
</reference>
<dbReference type="RefSeq" id="WP_242380737.1">
    <property type="nucleotide sequence ID" value="NZ_JAKRKC020000001.1"/>
</dbReference>
<gene>
    <name evidence="1" type="ORF">MF672_010885</name>
</gene>
<sequence>MSRRDRLRGRGRPTARYPLPVDDVAAATRALRLAERAWQLAHLRTDEGGPAAVAAAREALDQAQQALQECYETIELTALAPEDYEQLVAQHPPREGSDDEEWDTEQFPVACFLACAPGDMGDQEWAEFLRRNVSWLERQELLQLAVAVNVRAVDPAVPKG</sequence>